<dbReference type="Proteomes" id="UP000235916">
    <property type="component" value="Unassembled WGS sequence"/>
</dbReference>
<keyword evidence="2" id="KW-1185">Reference proteome</keyword>
<dbReference type="AlphaFoldDB" id="A0A2N8KZT0"/>
<organism evidence="1 2">
    <name type="scientific">Kinneretia aquatilis</name>
    <dbReference type="NCBI Taxonomy" id="2070761"/>
    <lineage>
        <taxon>Bacteria</taxon>
        <taxon>Pseudomonadati</taxon>
        <taxon>Pseudomonadota</taxon>
        <taxon>Betaproteobacteria</taxon>
        <taxon>Burkholderiales</taxon>
        <taxon>Sphaerotilaceae</taxon>
        <taxon>Roseateles</taxon>
    </lineage>
</organism>
<dbReference type="RefSeq" id="WP_102768877.1">
    <property type="nucleotide sequence ID" value="NZ_POSP01000003.1"/>
</dbReference>
<proteinExistence type="predicted"/>
<evidence type="ECO:0000313" key="2">
    <source>
        <dbReference type="Proteomes" id="UP000235916"/>
    </source>
</evidence>
<name>A0A2N8KZT0_9BURK</name>
<comment type="caution">
    <text evidence="1">The sequence shown here is derived from an EMBL/GenBank/DDBJ whole genome shotgun (WGS) entry which is preliminary data.</text>
</comment>
<gene>
    <name evidence="1" type="ORF">C1O66_16445</name>
</gene>
<sequence length="82" mass="8564">MRIHAALPPATLQRKAPLPGDAAEPIHSCGWFESSYELSQGLQVTEGGDDDEGLLAELCIATLSFMPISAGSLGDAAKPTCH</sequence>
<protein>
    <submittedName>
        <fullName evidence="1">Uncharacterized protein</fullName>
    </submittedName>
</protein>
<accession>A0A2N8KZT0</accession>
<reference evidence="1 2" key="1">
    <citation type="submission" date="2018-01" db="EMBL/GenBank/DDBJ databases">
        <title>Draft genome sequence of Paucibacter aquatile CR182 isolated from freshwater of the Nakdong River.</title>
        <authorList>
            <person name="Choi A."/>
            <person name="Chung E.J."/>
        </authorList>
    </citation>
    <scope>NUCLEOTIDE SEQUENCE [LARGE SCALE GENOMIC DNA]</scope>
    <source>
        <strain evidence="1 2">CR182</strain>
    </source>
</reference>
<dbReference type="EMBL" id="POSP01000003">
    <property type="protein sequence ID" value="PND38960.1"/>
    <property type="molecule type" value="Genomic_DNA"/>
</dbReference>
<dbReference type="OrthoDB" id="8909534at2"/>
<evidence type="ECO:0000313" key="1">
    <source>
        <dbReference type="EMBL" id="PND38960.1"/>
    </source>
</evidence>